<dbReference type="AlphaFoldDB" id="A0A8H7IBN4"/>
<comment type="caution">
    <text evidence="2">The sequence shown here is derived from an EMBL/GenBank/DDBJ whole genome shotgun (WGS) entry which is preliminary data.</text>
</comment>
<evidence type="ECO:0000313" key="3">
    <source>
        <dbReference type="Proteomes" id="UP000614334"/>
    </source>
</evidence>
<evidence type="ECO:0000313" key="2">
    <source>
        <dbReference type="EMBL" id="KAF8753544.1"/>
    </source>
</evidence>
<proteinExistence type="predicted"/>
<gene>
    <name evidence="2" type="ORF">RHS01_07098</name>
</gene>
<feature type="region of interest" description="Disordered" evidence="1">
    <location>
        <begin position="214"/>
        <end position="233"/>
    </location>
</feature>
<sequence length="233" mass="25766">MSSLFSLLGKLSRYLTGTRNPAVMNVEFKNRFIFPKNPLGAQYFDHGYVPWELLEAIQQDRDAVDGIGHIYVSSAKYCEPVASNSAMLGSALTSSHEPVARGMLSSDGASSISNSLIGVPALDMCRVSAHGGFKEMAARLALTPYSCIAELVFTDDSFTIEKLLNLAVTLSNYEPRYDLFKTQCYWYALMLWELVQRVSDKVATHSPPFVQGPIARSVAPSSDTRVRTPKRTR</sequence>
<dbReference type="Proteomes" id="UP000614334">
    <property type="component" value="Unassembled WGS sequence"/>
</dbReference>
<evidence type="ECO:0000256" key="1">
    <source>
        <dbReference type="SAM" id="MobiDB-lite"/>
    </source>
</evidence>
<reference evidence="2" key="1">
    <citation type="submission" date="2020-09" db="EMBL/GenBank/DDBJ databases">
        <title>Comparative genome analyses of four rice-infecting Rhizoctonia solani isolates reveal extensive enrichment of homogalacturonan modification genes.</title>
        <authorList>
            <person name="Lee D.-Y."/>
            <person name="Jeon J."/>
            <person name="Kim K.-T."/>
            <person name="Cheong K."/>
            <person name="Song H."/>
            <person name="Choi G."/>
            <person name="Ko J."/>
            <person name="Opiyo S.O."/>
            <person name="Zuo S."/>
            <person name="Madhav S."/>
            <person name="Lee Y.-H."/>
            <person name="Wang G.-L."/>
        </authorList>
    </citation>
    <scope>NUCLEOTIDE SEQUENCE</scope>
    <source>
        <strain evidence="2">AG1-IA B2</strain>
    </source>
</reference>
<organism evidence="2 3">
    <name type="scientific">Rhizoctonia solani</name>
    <dbReference type="NCBI Taxonomy" id="456999"/>
    <lineage>
        <taxon>Eukaryota</taxon>
        <taxon>Fungi</taxon>
        <taxon>Dikarya</taxon>
        <taxon>Basidiomycota</taxon>
        <taxon>Agaricomycotina</taxon>
        <taxon>Agaricomycetes</taxon>
        <taxon>Cantharellales</taxon>
        <taxon>Ceratobasidiaceae</taxon>
        <taxon>Rhizoctonia</taxon>
    </lineage>
</organism>
<dbReference type="EMBL" id="JACYCF010000013">
    <property type="protein sequence ID" value="KAF8753544.1"/>
    <property type="molecule type" value="Genomic_DNA"/>
</dbReference>
<name>A0A8H7IBN4_9AGAM</name>
<protein>
    <submittedName>
        <fullName evidence="2">Uncharacterized protein</fullName>
    </submittedName>
</protein>
<accession>A0A8H7IBN4</accession>